<dbReference type="EMBL" id="FQZH01000001">
    <property type="protein sequence ID" value="SHI86840.1"/>
    <property type="molecule type" value="Genomic_DNA"/>
</dbReference>
<dbReference type="RefSeq" id="WP_072782285.1">
    <property type="nucleotide sequence ID" value="NZ_CP045292.1"/>
</dbReference>
<evidence type="ECO:0000313" key="1">
    <source>
        <dbReference type="EMBL" id="SHI86840.1"/>
    </source>
</evidence>
<proteinExistence type="predicted"/>
<dbReference type="AlphaFoldDB" id="A0A1M6ENK7"/>
<reference evidence="1 2" key="1">
    <citation type="submission" date="2016-11" db="EMBL/GenBank/DDBJ databases">
        <authorList>
            <person name="Jaros S."/>
            <person name="Januszkiewicz K."/>
            <person name="Wedrychowicz H."/>
        </authorList>
    </citation>
    <scope>NUCLEOTIDE SEQUENCE [LARGE SCALE GENOMIC DNA]</scope>
    <source>
        <strain evidence="1 2">DSM 22807</strain>
    </source>
</reference>
<name>A0A1M6ENK7_9FLAO</name>
<dbReference type="Proteomes" id="UP000184232">
    <property type="component" value="Unassembled WGS sequence"/>
</dbReference>
<evidence type="ECO:0000313" key="2">
    <source>
        <dbReference type="Proteomes" id="UP000184232"/>
    </source>
</evidence>
<organism evidence="1 2">
    <name type="scientific">Flavobacterium haoranii</name>
    <dbReference type="NCBI Taxonomy" id="683124"/>
    <lineage>
        <taxon>Bacteria</taxon>
        <taxon>Pseudomonadati</taxon>
        <taxon>Bacteroidota</taxon>
        <taxon>Flavobacteriia</taxon>
        <taxon>Flavobacteriales</taxon>
        <taxon>Flavobacteriaceae</taxon>
        <taxon>Flavobacterium</taxon>
    </lineage>
</organism>
<accession>A0A1M6ENK7</accession>
<dbReference type="STRING" id="683124.SAMN05444337_0987"/>
<sequence length="119" mass="13828">MKKLLIIIVLILSFNSVFSQEYSIKEMSLKGEGREMQIKYKGTVSIDFEKKYLIMETPASKMEGNFNLDEEGNIVYQVENREHTLKIIDENKGSYDTKMIIHTIDYLGGMTTILYCKKE</sequence>
<protein>
    <submittedName>
        <fullName evidence="1">Uncharacterized protein</fullName>
    </submittedName>
</protein>
<keyword evidence="2" id="KW-1185">Reference proteome</keyword>
<gene>
    <name evidence="1" type="ORF">SAMN05444337_0987</name>
</gene>